<evidence type="ECO:0000256" key="11">
    <source>
        <dbReference type="ARBA" id="ARBA00023163"/>
    </source>
</evidence>
<comment type="domain">
    <text evidence="12">Contains an N-terminal zinc-binding domain, a central core domain that contains the primase activity, and a C-terminal DnaB-binding domain.</text>
</comment>
<keyword evidence="1 12" id="KW-0240">DNA-directed RNA polymerase</keyword>
<dbReference type="Proteomes" id="UP000537126">
    <property type="component" value="Unassembled WGS sequence"/>
</dbReference>
<dbReference type="InterPro" id="IPR030846">
    <property type="entry name" value="DnaG_bac"/>
</dbReference>
<dbReference type="InterPro" id="IPR036977">
    <property type="entry name" value="DNA_primase_Znf_CHC2"/>
</dbReference>
<dbReference type="SUPFAM" id="SSF57783">
    <property type="entry name" value="Zinc beta-ribbon"/>
    <property type="match status" value="1"/>
</dbReference>
<dbReference type="HAMAP" id="MF_00974">
    <property type="entry name" value="DNA_primase_DnaG"/>
    <property type="match status" value="1"/>
</dbReference>
<keyword evidence="4 12" id="KW-0548">Nucleotidyltransferase</keyword>
<dbReference type="NCBIfam" id="TIGR01391">
    <property type="entry name" value="dnaG"/>
    <property type="match status" value="1"/>
</dbReference>
<proteinExistence type="inferred from homology"/>
<dbReference type="InterPro" id="IPR006295">
    <property type="entry name" value="DNA_primase_DnaG"/>
</dbReference>
<accession>A0A846MM18</accession>
<dbReference type="InterPro" id="IPR002694">
    <property type="entry name" value="Znf_CHC2"/>
</dbReference>
<dbReference type="CDD" id="cd03364">
    <property type="entry name" value="TOPRIM_DnaG_primases"/>
    <property type="match status" value="1"/>
</dbReference>
<evidence type="ECO:0000256" key="7">
    <source>
        <dbReference type="ARBA" id="ARBA00022771"/>
    </source>
</evidence>
<sequence>MSIPENVIRQIQEAADVVEVIQDYLSLKKKGKDYVALCPFHHEKTPSFTVSPAKQIYKCFGCGKGGDAISFVMEIEGISFVEAVRRLAERYKIPLPEEAEHTSKEALEAAEEASRRKESILIALQFAQQTYSRFLWETEEGQAVGLSYFKQRGLREATIRKFELGYAPDTWDAFTQAALKAGYQADILQAADLTYCSDKTQNLYDRFRNRAIFPIHNSSGKVIAFAGRTFSTDKKVAKYINSADTPVYDKSKVLYGLHLAKQSIRQQDKCYIVEGYMDVMSLHQAGIENVVATSGTSLTVEQVRLLRRFTENITILYDGDEAGIKAALRGIDLLLEENVNVRLVLMPPGEDPDSYLLKVGASAFVDYLSQKEEDFLHFKARHLLPPGTADPLAKAQAIRELAASIARMGDRLKRRMYIRQLSQDLNVEEEWVIDEVNTILFREKRGLPLQREAAKEVPEVSDSVVSPLTSAFIDMAQYRQERDLLFLLLSFAGEQLEDERFFAEYILEEISDITIEHEPFKSMLAEFCHALEKGEILSLDYFLHHPQEAFKQAVIDMLTALGEPSAGWERYEIFIKKPEDTFTDNAYKNILRLKHRFLKKKEKKLLDAMKEAAKANDMEQQMLLLKQMQENKALLSRLSDILKNVTG</sequence>
<evidence type="ECO:0000313" key="16">
    <source>
        <dbReference type="EMBL" id="NIK72576.1"/>
    </source>
</evidence>
<dbReference type="Gene3D" id="3.90.980.10">
    <property type="entry name" value="DNA primase, catalytic core, N-terminal domain"/>
    <property type="match status" value="1"/>
</dbReference>
<dbReference type="InterPro" id="IPR006171">
    <property type="entry name" value="TOPRIM_dom"/>
</dbReference>
<evidence type="ECO:0000256" key="6">
    <source>
        <dbReference type="ARBA" id="ARBA00022723"/>
    </source>
</evidence>
<evidence type="ECO:0000256" key="12">
    <source>
        <dbReference type="HAMAP-Rule" id="MF_00974"/>
    </source>
</evidence>
<dbReference type="GO" id="GO:0008270">
    <property type="term" value="F:zinc ion binding"/>
    <property type="evidence" value="ECO:0007669"/>
    <property type="project" value="UniProtKB-UniRule"/>
</dbReference>
<dbReference type="EMBL" id="JAASRN010000001">
    <property type="protein sequence ID" value="NIK72576.1"/>
    <property type="molecule type" value="Genomic_DNA"/>
</dbReference>
<evidence type="ECO:0000256" key="5">
    <source>
        <dbReference type="ARBA" id="ARBA00022705"/>
    </source>
</evidence>
<dbReference type="Pfam" id="PF01807">
    <property type="entry name" value="Zn_ribbon_DnaG"/>
    <property type="match status" value="1"/>
</dbReference>
<keyword evidence="6 12" id="KW-0479">Metal-binding</keyword>
<dbReference type="PANTHER" id="PTHR30313:SF2">
    <property type="entry name" value="DNA PRIMASE"/>
    <property type="match status" value="1"/>
</dbReference>
<keyword evidence="8 12" id="KW-0862">Zinc</keyword>
<evidence type="ECO:0000256" key="2">
    <source>
        <dbReference type="ARBA" id="ARBA00022515"/>
    </source>
</evidence>
<dbReference type="Gene3D" id="3.40.1360.10">
    <property type="match status" value="1"/>
</dbReference>
<keyword evidence="10 12" id="KW-0238">DNA-binding</keyword>
<dbReference type="SMART" id="SM00400">
    <property type="entry name" value="ZnF_CHCC"/>
    <property type="match status" value="1"/>
</dbReference>
<gene>
    <name evidence="12" type="primary">dnaG</name>
    <name evidence="16" type="ORF">FHS56_000062</name>
</gene>
<dbReference type="GO" id="GO:1990077">
    <property type="term" value="C:primosome complex"/>
    <property type="evidence" value="ECO:0007669"/>
    <property type="project" value="UniProtKB-KW"/>
</dbReference>
<keyword evidence="11 12" id="KW-0804">Transcription</keyword>
<evidence type="ECO:0000256" key="10">
    <source>
        <dbReference type="ARBA" id="ARBA00023125"/>
    </source>
</evidence>
<dbReference type="PIRSF" id="PIRSF002811">
    <property type="entry name" value="DnaG"/>
    <property type="match status" value="1"/>
</dbReference>
<dbReference type="Pfam" id="PF13155">
    <property type="entry name" value="Toprim_2"/>
    <property type="match status" value="1"/>
</dbReference>
<dbReference type="SUPFAM" id="SSF56731">
    <property type="entry name" value="DNA primase core"/>
    <property type="match status" value="1"/>
</dbReference>
<dbReference type="GO" id="GO:0003899">
    <property type="term" value="F:DNA-directed RNA polymerase activity"/>
    <property type="evidence" value="ECO:0007669"/>
    <property type="project" value="UniProtKB-UniRule"/>
</dbReference>
<evidence type="ECO:0000256" key="3">
    <source>
        <dbReference type="ARBA" id="ARBA00022679"/>
    </source>
</evidence>
<evidence type="ECO:0000259" key="15">
    <source>
        <dbReference type="PROSITE" id="PS50880"/>
    </source>
</evidence>
<evidence type="ECO:0000313" key="17">
    <source>
        <dbReference type="Proteomes" id="UP000537126"/>
    </source>
</evidence>
<dbReference type="InterPro" id="IPR034151">
    <property type="entry name" value="TOPRIM_DnaG_bac"/>
</dbReference>
<dbReference type="GO" id="GO:0006269">
    <property type="term" value="P:DNA replication, synthesis of primer"/>
    <property type="evidence" value="ECO:0007669"/>
    <property type="project" value="UniProtKB-UniRule"/>
</dbReference>
<dbReference type="Pfam" id="PF08275">
    <property type="entry name" value="DNAG_N"/>
    <property type="match status" value="1"/>
</dbReference>
<comment type="caution">
    <text evidence="16">The sequence shown here is derived from an EMBL/GenBank/DDBJ whole genome shotgun (WGS) entry which is preliminary data.</text>
</comment>
<dbReference type="FunFam" id="3.90.580.10:FF:000001">
    <property type="entry name" value="DNA primase"/>
    <property type="match status" value="1"/>
</dbReference>
<organism evidence="16 17">
    <name type="scientific">Thermonema lapsum</name>
    <dbReference type="NCBI Taxonomy" id="28195"/>
    <lineage>
        <taxon>Bacteria</taxon>
        <taxon>Pseudomonadati</taxon>
        <taxon>Bacteroidota</taxon>
        <taxon>Cytophagia</taxon>
        <taxon>Cytophagales</taxon>
        <taxon>Thermonemataceae</taxon>
        <taxon>Thermonema</taxon>
    </lineage>
</organism>
<dbReference type="InterPro" id="IPR037068">
    <property type="entry name" value="DNA_primase_core_N_sf"/>
</dbReference>
<evidence type="ECO:0000256" key="14">
    <source>
        <dbReference type="PIRSR" id="PIRSR002811-1"/>
    </source>
</evidence>
<dbReference type="FunFam" id="3.40.1360.10:FF:000002">
    <property type="entry name" value="DNA primase"/>
    <property type="match status" value="1"/>
</dbReference>
<dbReference type="InterPro" id="IPR013264">
    <property type="entry name" value="DNAG_N"/>
</dbReference>
<evidence type="ECO:0000256" key="4">
    <source>
        <dbReference type="ARBA" id="ARBA00022695"/>
    </source>
</evidence>
<comment type="cofactor">
    <cofactor evidence="12 13 14">
        <name>Zn(2+)</name>
        <dbReference type="ChEBI" id="CHEBI:29105"/>
    </cofactor>
    <text evidence="12 13 14">Binds 1 zinc ion per monomer.</text>
</comment>
<dbReference type="Pfam" id="PF10410">
    <property type="entry name" value="DnaB_bind"/>
    <property type="match status" value="1"/>
</dbReference>
<feature type="zinc finger region" description="CHC2-type" evidence="12 14">
    <location>
        <begin position="38"/>
        <end position="62"/>
    </location>
</feature>
<evidence type="ECO:0000256" key="13">
    <source>
        <dbReference type="PIRNR" id="PIRNR002811"/>
    </source>
</evidence>
<evidence type="ECO:0000256" key="1">
    <source>
        <dbReference type="ARBA" id="ARBA00022478"/>
    </source>
</evidence>
<keyword evidence="2 12" id="KW-0639">Primosome</keyword>
<comment type="function">
    <text evidence="12 13">RNA polymerase that catalyzes the synthesis of short RNA molecules used as primers for DNA polymerase during DNA replication.</text>
</comment>
<keyword evidence="5 12" id="KW-0235">DNA replication</keyword>
<comment type="subunit">
    <text evidence="12">Monomer. Interacts with DnaB.</text>
</comment>
<dbReference type="Gene3D" id="3.90.580.10">
    <property type="entry name" value="Zinc finger, CHC2-type domain"/>
    <property type="match status" value="1"/>
</dbReference>
<evidence type="ECO:0000256" key="9">
    <source>
        <dbReference type="ARBA" id="ARBA00022842"/>
    </source>
</evidence>
<dbReference type="InterPro" id="IPR050219">
    <property type="entry name" value="DnaG_primase"/>
</dbReference>
<dbReference type="PROSITE" id="PS50880">
    <property type="entry name" value="TOPRIM"/>
    <property type="match status" value="1"/>
</dbReference>
<keyword evidence="3 12" id="KW-0808">Transferase</keyword>
<dbReference type="RefSeq" id="WP_166917900.1">
    <property type="nucleotide sequence ID" value="NZ_JAASRN010000001.1"/>
</dbReference>
<feature type="domain" description="Toprim" evidence="15">
    <location>
        <begin position="268"/>
        <end position="349"/>
    </location>
</feature>
<reference evidence="16 17" key="1">
    <citation type="submission" date="2020-03" db="EMBL/GenBank/DDBJ databases">
        <title>Genomic Encyclopedia of Type Strains, Phase IV (KMG-IV): sequencing the most valuable type-strain genomes for metagenomic binning, comparative biology and taxonomic classification.</title>
        <authorList>
            <person name="Goeker M."/>
        </authorList>
    </citation>
    <scope>NUCLEOTIDE SEQUENCE [LARGE SCALE GENOMIC DNA]</scope>
    <source>
        <strain evidence="16 17">DSM 5718</strain>
    </source>
</reference>
<protein>
    <recommendedName>
        <fullName evidence="12 13">DNA primase</fullName>
        <ecNumber evidence="12">2.7.7.101</ecNumber>
    </recommendedName>
</protein>
<dbReference type="GO" id="GO:0005737">
    <property type="term" value="C:cytoplasm"/>
    <property type="evidence" value="ECO:0007669"/>
    <property type="project" value="TreeGrafter"/>
</dbReference>
<name>A0A846MM18_9BACT</name>
<comment type="similarity">
    <text evidence="12 13">Belongs to the DnaG primase family.</text>
</comment>
<dbReference type="SMART" id="SM00493">
    <property type="entry name" value="TOPRIM"/>
    <property type="match status" value="1"/>
</dbReference>
<keyword evidence="9" id="KW-0460">Magnesium</keyword>
<keyword evidence="7 12" id="KW-0863">Zinc-finger</keyword>
<dbReference type="InterPro" id="IPR019475">
    <property type="entry name" value="DNA_primase_DnaB-bd"/>
</dbReference>
<evidence type="ECO:0000256" key="8">
    <source>
        <dbReference type="ARBA" id="ARBA00022833"/>
    </source>
</evidence>
<dbReference type="EC" id="2.7.7.101" evidence="12"/>
<dbReference type="PANTHER" id="PTHR30313">
    <property type="entry name" value="DNA PRIMASE"/>
    <property type="match status" value="1"/>
</dbReference>
<dbReference type="GO" id="GO:0003677">
    <property type="term" value="F:DNA binding"/>
    <property type="evidence" value="ECO:0007669"/>
    <property type="project" value="UniProtKB-KW"/>
</dbReference>
<keyword evidence="17" id="KW-1185">Reference proteome</keyword>
<dbReference type="AlphaFoldDB" id="A0A846MM18"/>
<comment type="catalytic activity">
    <reaction evidence="12">
        <text>ssDNA + n NTP = ssDNA/pppN(pN)n-1 hybrid + (n-1) diphosphate.</text>
        <dbReference type="EC" id="2.7.7.101"/>
    </reaction>
</comment>
<dbReference type="GO" id="GO:0000428">
    <property type="term" value="C:DNA-directed RNA polymerase complex"/>
    <property type="evidence" value="ECO:0007669"/>
    <property type="project" value="UniProtKB-KW"/>
</dbReference>